<dbReference type="GO" id="GO:0031297">
    <property type="term" value="P:replication fork processing"/>
    <property type="evidence" value="ECO:0007669"/>
    <property type="project" value="InterPro"/>
</dbReference>
<feature type="compositionally biased region" description="Polar residues" evidence="1">
    <location>
        <begin position="532"/>
        <end position="542"/>
    </location>
</feature>
<comment type="caution">
    <text evidence="2">The sequence shown here is derived from an EMBL/GenBank/DDBJ whole genome shotgun (WGS) entry which is preliminary data.</text>
</comment>
<feature type="region of interest" description="Disordered" evidence="1">
    <location>
        <begin position="162"/>
        <end position="301"/>
    </location>
</feature>
<dbReference type="PANTHER" id="PTHR28122:SF1">
    <property type="entry name" value="E3 UBIQUITIN-PROTEIN LIGASE SUBSTRATE RECEPTOR MMS22"/>
    <property type="match status" value="1"/>
</dbReference>
<dbReference type="Proteomes" id="UP000624244">
    <property type="component" value="Unassembled WGS sequence"/>
</dbReference>
<name>A0A8H6DSD9_COCSA</name>
<evidence type="ECO:0000256" key="1">
    <source>
        <dbReference type="SAM" id="MobiDB-lite"/>
    </source>
</evidence>
<feature type="compositionally biased region" description="Polar residues" evidence="1">
    <location>
        <begin position="735"/>
        <end position="746"/>
    </location>
</feature>
<evidence type="ECO:0000313" key="3">
    <source>
        <dbReference type="Proteomes" id="UP000624244"/>
    </source>
</evidence>
<feature type="compositionally biased region" description="Basic and acidic residues" evidence="1">
    <location>
        <begin position="412"/>
        <end position="423"/>
    </location>
</feature>
<dbReference type="GO" id="GO:0000724">
    <property type="term" value="P:double-strand break repair via homologous recombination"/>
    <property type="evidence" value="ECO:0007669"/>
    <property type="project" value="TreeGrafter"/>
</dbReference>
<evidence type="ECO:0000313" key="2">
    <source>
        <dbReference type="EMBL" id="KAF5846706.1"/>
    </source>
</evidence>
<dbReference type="GO" id="GO:0035361">
    <property type="term" value="C:Cul8-RING ubiquitin ligase complex"/>
    <property type="evidence" value="ECO:0007669"/>
    <property type="project" value="TreeGrafter"/>
</dbReference>
<proteinExistence type="predicted"/>
<feature type="compositionally biased region" description="Basic residues" evidence="1">
    <location>
        <begin position="751"/>
        <end position="760"/>
    </location>
</feature>
<feature type="compositionally biased region" description="Basic residues" evidence="1">
    <location>
        <begin position="439"/>
        <end position="449"/>
    </location>
</feature>
<feature type="compositionally biased region" description="Low complexity" evidence="1">
    <location>
        <begin position="556"/>
        <end position="567"/>
    </location>
</feature>
<sequence length="2335" mass="262874">MGRIRPAIPVRLLCARPVDVFEVEVNDESTPAGKSSACFHRQDALAGEARDDAFMPTIYKQKPTPPASNRITTCRRAQMSKWRQKGFVQDSDEDEEESQLESQGSRLNSGFSRRVERVEDDINEVKQAEETRHLVKKDGEGSEGYFVVDGNIERICPQEKRIISPTKHNSPKRPTPSPFTPSSTHNPRPQPSESPDPLQGSPTPKALRTIRTRLSQHHPESPTHPHNSTVSIPPLFDELEPPFQTARSSNIPQQAAPAEHPKGRTGASNILNEFGIAPLSDSSDDELSDPPTDLESPPPVFIQPHRRTAVRVVIPSSTALQRHLVEERARHDFRQRKPIQLHPYALEGEMYRREVQSRGLQPVRRERSRSPQGHRKQQNDESQEQEFNPDENPTSSPPEAEIPVSSPNVPQLEKDGNARDSGHQHAFKRIRRPPSTQLRHPHAAKRRKFNIPSTQDVVPPTSIFENSRLQRDIWSIPPNSPPYSSSPPPHANASARRPGVLRAITPAPNLPTPSTSSIMQDDPRPLLESDSETVPHSTQRPSSGLRRPIRVVLTDSSSSGASSASEAEQSDNELRNVSRKIKGVLPASWLRFDRQTQERRKAQQRERDRMRVNIALSPERNTPVRGVAQKITKPLGRTLLPSVLNSSSKDPVVISDESEDELRAPFSRLIQDTQDPVADTSALAKILDSRYADDDNLSDMEHDRLHLPTLGGTGPKRKRQSKLTDVFDKAKKVKSSTYAGRSSGGQSEKRRYGHPRKSHRPAPPAMSVVDVILSPSKRGANVPQFLRVARRQALQRPDLARQSPRNKQIRLHNAQDTEEANTVLEQWQRGALKPKSDIAMQERRPRSPLTNRADNQQYAERESGIDADSAKDLDRLSGATTEVSRLRQRTNIPTGLRVFRRSSPNDVKSTRRSKKILQTTKHHKRPELNGSLPFRVAQLEGDENDFGRDHRKIAFEKGLLHVDQQFRKQPSNEHHIVNPQLARYLADDAELPLLPSANDSGERTVEAPSKPGPVTKKRLKLKSQARRIDVDAREFRQPSEPAVQEVLGAIDVAPVQEPNPEQDLPILHGLGPFGTRYPITFDVYSLASGTYFHTSTLIGSNEFHRALSIGKPESRNLDETAGYSTVTDGAISVRCGSWNDETSSNLYDLVRNVSGSLVDQPSNPNTSTNIHVSEMPAAKVTRSLITYISDHLSFLDPIDRKDFVAKAVRLCQTLFDGALAAFNTVGSPGTEPGWSAMRTVTYLLVISLQLHRIAQHSAVDEGSRVEILTLLKNVSKTVVTHLIRQAIPELGNFLELNKRHSVRERGVQDSEIVVESTVVCMHVLEELHMTTRGFWDIVSQELSPKVSGATHLSDFETTWATLFTLLPFGEIDVLGIPLRNRRETFQSDNWSCIRDILRRIFELYPSTYRKHSASLNDYVRSNLARCHRLMTHWHWRRPELMLNAVVDFFGKNGLKGLRREASAGSFPFPDNMAVDPSLTVEPNEYSFHILLKCLTLGLRGMKDVYPEKKIRSFVFRCLPNHGRAYPKDQPLDEESLAALRNHHDLLSVLYWNAPPACRPKLEQICGLVNHDNSHREACRLSVRAWANLTAFQLSTEEPYKSAEPFALWHKEIMHQTLRQYKLAKIEADDFLKSIAAEGSTNISAVMVRQTMERNQEQVIATLRDCIAGMGKAIKCARDLSSLRNFLIESDIMYLLELPHLEDQRLVNVIHDTLKVLQEYAKLQKMQKIRSKKDVSQQTNEESQDYGDFPDMDDLDDLDDLDSAPLAKQVQQSSLDFIQTSLWHLLSNAFGAEKSPDDVLLKDCVDTWVCIAEGQIVSGERAWSYYLDSFSQVSWKQLRQTEQTRKFGPYFMAAIMDCDPALYEEHRNEFLQALMVCLVEREAMLRFQDRLLHAIIKTDSDHPLMQNLPFFRDLETGTWDINPESLRTRRLALISSILSNIRDDIYAVERHEPGRASEARRLYACMLKDFMASMKYNYQQLSQGTTITGAYVEFVQKIVQFLKQYTSDIVPVLPFFTDSAAFPLPAEDPTYVVARLCGYAPKLSDSGKAKQLSVFMQTVAQQAAADNQQTYLVHQLTTALCTDQAPAADRATLRSVLLQAIFPAYLEEMISSSTAFVICLPILQALPPTLDTIIFDLRITQPESLASIATSIVSISYAFIRATEQLKDNHHLLQRPYVLSALAHLLDAMTSILPPLEYISSRTSATVSAPLFITYIDDLTSYILTLLHNTEFDTVPSYAGDAHAPLPGDQHTALLAFCRRSLAESIKTNWSESAGAIWFGVGNARREVLLDVGNVGEERVKLETCAIRFRRVFHDLYGVGYYRGGYEMSAGLDVFV</sequence>
<feature type="region of interest" description="Disordered" evidence="1">
    <location>
        <begin position="903"/>
        <end position="928"/>
    </location>
</feature>
<dbReference type="Pfam" id="PF09462">
    <property type="entry name" value="Mus7"/>
    <property type="match status" value="1"/>
</dbReference>
<feature type="region of interest" description="Disordered" evidence="1">
    <location>
        <begin position="796"/>
        <end position="885"/>
    </location>
</feature>
<feature type="region of interest" description="Disordered" evidence="1">
    <location>
        <begin position="355"/>
        <end position="579"/>
    </location>
</feature>
<feature type="compositionally biased region" description="Basic and acidic residues" evidence="1">
    <location>
        <begin position="859"/>
        <end position="875"/>
    </location>
</feature>
<feature type="region of interest" description="Disordered" evidence="1">
    <location>
        <begin position="82"/>
        <end position="112"/>
    </location>
</feature>
<dbReference type="GO" id="GO:0005634">
    <property type="term" value="C:nucleus"/>
    <property type="evidence" value="ECO:0007669"/>
    <property type="project" value="InterPro"/>
</dbReference>
<feature type="region of interest" description="Disordered" evidence="1">
    <location>
        <begin position="994"/>
        <end position="1014"/>
    </location>
</feature>
<gene>
    <name evidence="2" type="ORF">GGP41_004791</name>
</gene>
<feature type="region of interest" description="Disordered" evidence="1">
    <location>
        <begin position="702"/>
        <end position="766"/>
    </location>
</feature>
<feature type="compositionally biased region" description="Basic residues" evidence="1">
    <location>
        <begin position="910"/>
        <end position="925"/>
    </location>
</feature>
<feature type="compositionally biased region" description="Acidic residues" evidence="1">
    <location>
        <begin position="90"/>
        <end position="99"/>
    </location>
</feature>
<dbReference type="InterPro" id="IPR019021">
    <property type="entry name" value="Mms22"/>
</dbReference>
<feature type="compositionally biased region" description="Basic and acidic residues" evidence="1">
    <location>
        <begin position="834"/>
        <end position="845"/>
    </location>
</feature>
<dbReference type="PANTHER" id="PTHR28122">
    <property type="entry name" value="E3 UBIQUITIN-PROTEIN LIGASE SUBSTRATE RECEPTOR MMS22"/>
    <property type="match status" value="1"/>
</dbReference>
<organism evidence="2 3">
    <name type="scientific">Cochliobolus sativus</name>
    <name type="common">Common root rot and spot blotch fungus</name>
    <name type="synonym">Bipolaris sorokiniana</name>
    <dbReference type="NCBI Taxonomy" id="45130"/>
    <lineage>
        <taxon>Eukaryota</taxon>
        <taxon>Fungi</taxon>
        <taxon>Dikarya</taxon>
        <taxon>Ascomycota</taxon>
        <taxon>Pezizomycotina</taxon>
        <taxon>Dothideomycetes</taxon>
        <taxon>Pleosporomycetidae</taxon>
        <taxon>Pleosporales</taxon>
        <taxon>Pleosporineae</taxon>
        <taxon>Pleosporaceae</taxon>
        <taxon>Bipolaris</taxon>
    </lineage>
</organism>
<feature type="compositionally biased region" description="Polar residues" evidence="1">
    <location>
        <begin position="848"/>
        <end position="858"/>
    </location>
</feature>
<protein>
    <submittedName>
        <fullName evidence="2">Uncharacterized protein</fullName>
    </submittedName>
</protein>
<dbReference type="EMBL" id="WNKQ01000015">
    <property type="protein sequence ID" value="KAF5846706.1"/>
    <property type="molecule type" value="Genomic_DNA"/>
</dbReference>
<feature type="compositionally biased region" description="Pro residues" evidence="1">
    <location>
        <begin position="478"/>
        <end position="490"/>
    </location>
</feature>
<reference evidence="2" key="1">
    <citation type="submission" date="2019-11" db="EMBL/GenBank/DDBJ databases">
        <title>Bipolaris sorokiniana Genome sequencing.</title>
        <authorList>
            <person name="Wang H."/>
        </authorList>
    </citation>
    <scope>NUCLEOTIDE SEQUENCE</scope>
</reference>
<accession>A0A8H6DSD9</accession>